<sequence>MTLIRMQRPTTKNKSYEPILPKRKEWPVVKLSRSRKSFVDTVIRNSNAKLHEMAPDVNSLVDELEATLYKEKYRIRENPWAVDPDDDHAFWSGVKKRLVEISSLQTDNLDQEAYQKAQQLLEEITARYANEIASNFRPSYYQFARRVATFGFSRLLNTSRVKGFGSLFSNEYSLRDKIKITGEIDHLRNLAQRGTIVMVPTHFSNLDSILIGWVIHELGLPPFIYGAGLNLFNIGIFAYFMNSLGAYKVDRRKKNTIYIETLKAYSSQAMQWGIHSLFFPGGTRSRSGRIENKLKLGLLGTAMEAQRINYMESEKTGEPAEKIFVFPVVLNYHFVLEAPSLIRDYLQQEGQERYYIEADEYSKSSKIVKFLLKFFRQGSDISVSIGKGMDLLGNYVDEEGHSLDKQGRYISMREYFCTGSKLTRDEQRENEYTRMLGEAILQEYYRINRVFSSHLVAFVAFELIQKQYAYLDLFSLLRLSEEDLVIPYELFRESCEQVREEIFRLHQQGKVDIAEHMQHDIDEVISHGIANVGMYHARRPLLKNREGNIIIPDLNILYYYHNRLEGYDLQRILHPKKKKLFEVVE</sequence>
<evidence type="ECO:0000256" key="2">
    <source>
        <dbReference type="ARBA" id="ARBA00004765"/>
    </source>
</evidence>
<dbReference type="SUPFAM" id="SSF69593">
    <property type="entry name" value="Glycerol-3-phosphate (1)-acyltransferase"/>
    <property type="match status" value="1"/>
</dbReference>
<dbReference type="AlphaFoldDB" id="A0AA49GQ71"/>
<comment type="subcellular location">
    <subcellularLocation>
        <location evidence="1">Endomembrane system</location>
        <topology evidence="1">Peripheral membrane protein</topology>
    </subcellularLocation>
</comment>
<dbReference type="GO" id="GO:0012505">
    <property type="term" value="C:endomembrane system"/>
    <property type="evidence" value="ECO:0007669"/>
    <property type="project" value="UniProtKB-SubCell"/>
</dbReference>
<dbReference type="EC" id="2.3.1.15" evidence="3"/>
<dbReference type="PANTHER" id="PTHR12563">
    <property type="entry name" value="GLYCEROL-3-PHOSPHATE ACYLTRANSFERASE"/>
    <property type="match status" value="1"/>
</dbReference>
<evidence type="ECO:0000256" key="3">
    <source>
        <dbReference type="ARBA" id="ARBA00013113"/>
    </source>
</evidence>
<dbReference type="GO" id="GO:0004366">
    <property type="term" value="F:glycerol-3-phosphate O-acyltransferase activity"/>
    <property type="evidence" value="ECO:0007669"/>
    <property type="project" value="UniProtKB-EC"/>
</dbReference>
<reference evidence="7" key="1">
    <citation type="journal article" date="2023" name="Comput. Struct. Biotechnol. J.">
        <title>Discovery of a novel marine Bacteroidetes with a rich repertoire of carbohydrate-active enzymes.</title>
        <authorList>
            <person name="Chen B."/>
            <person name="Liu G."/>
            <person name="Chen Q."/>
            <person name="Wang H."/>
            <person name="Liu L."/>
            <person name="Tang K."/>
        </authorList>
    </citation>
    <scope>NUCLEOTIDE SEQUENCE</scope>
    <source>
        <strain evidence="7">TK19036</strain>
    </source>
</reference>
<dbReference type="InterPro" id="IPR002123">
    <property type="entry name" value="Plipid/glycerol_acylTrfase"/>
</dbReference>
<comment type="catalytic activity">
    <reaction evidence="5">
        <text>sn-glycerol 3-phosphate + an acyl-CoA = a 1-acyl-sn-glycero-3-phosphate + CoA</text>
        <dbReference type="Rhea" id="RHEA:15325"/>
        <dbReference type="ChEBI" id="CHEBI:57287"/>
        <dbReference type="ChEBI" id="CHEBI:57597"/>
        <dbReference type="ChEBI" id="CHEBI:57970"/>
        <dbReference type="ChEBI" id="CHEBI:58342"/>
        <dbReference type="EC" id="2.3.1.15"/>
    </reaction>
</comment>
<dbReference type="Pfam" id="PF01553">
    <property type="entry name" value="Acyltransferase"/>
    <property type="match status" value="1"/>
</dbReference>
<gene>
    <name evidence="7" type="ORF">K4G66_07220</name>
</gene>
<comment type="pathway">
    <text evidence="2">Phospholipid metabolism; CDP-diacylglycerol biosynthesis; CDP-diacylglycerol from sn-glycerol 3-phosphate: step 1/3.</text>
</comment>
<dbReference type="PANTHER" id="PTHR12563:SF17">
    <property type="entry name" value="DIHYDROXYACETONE PHOSPHATE ACYLTRANSFERASE"/>
    <property type="match status" value="1"/>
</dbReference>
<feature type="domain" description="Phospholipid/glycerol acyltransferase" evidence="6">
    <location>
        <begin position="196"/>
        <end position="333"/>
    </location>
</feature>
<dbReference type="GO" id="GO:0006631">
    <property type="term" value="P:fatty acid metabolic process"/>
    <property type="evidence" value="ECO:0007669"/>
    <property type="project" value="TreeGrafter"/>
</dbReference>
<dbReference type="InterPro" id="IPR022284">
    <property type="entry name" value="GPAT/DHAPAT"/>
</dbReference>
<evidence type="ECO:0000256" key="5">
    <source>
        <dbReference type="ARBA" id="ARBA00048427"/>
    </source>
</evidence>
<accession>A0AA49GQ71</accession>
<keyword evidence="7" id="KW-0012">Acyltransferase</keyword>
<name>A0AA49GQ71_9BACT</name>
<dbReference type="SMART" id="SM00563">
    <property type="entry name" value="PlsC"/>
    <property type="match status" value="1"/>
</dbReference>
<organism evidence="7">
    <name type="scientific">Roseihalotalea indica</name>
    <dbReference type="NCBI Taxonomy" id="2867963"/>
    <lineage>
        <taxon>Bacteria</taxon>
        <taxon>Pseudomonadati</taxon>
        <taxon>Bacteroidota</taxon>
        <taxon>Cytophagia</taxon>
        <taxon>Cytophagales</taxon>
        <taxon>Catalimonadaceae</taxon>
        <taxon>Roseihalotalea</taxon>
    </lineage>
</organism>
<dbReference type="GO" id="GO:0006072">
    <property type="term" value="P:glycerol-3-phosphate metabolic process"/>
    <property type="evidence" value="ECO:0007669"/>
    <property type="project" value="TreeGrafter"/>
</dbReference>
<reference evidence="7" key="2">
    <citation type="journal article" date="2024" name="Antonie Van Leeuwenhoek">
        <title>Roseihalotalea indica gen. nov., sp. nov., a halophilic Bacteroidetes from mesopelagic Southwest Indian Ocean with higher carbohydrate metabolic potential.</title>
        <authorList>
            <person name="Chen B."/>
            <person name="Zhang M."/>
            <person name="Lin D."/>
            <person name="Ye J."/>
            <person name="Tang K."/>
        </authorList>
    </citation>
    <scope>NUCLEOTIDE SEQUENCE</scope>
    <source>
        <strain evidence="7">TK19036</strain>
    </source>
</reference>
<keyword evidence="7" id="KW-0808">Transferase</keyword>
<protein>
    <recommendedName>
        <fullName evidence="4">Glycerol-3-phosphate acyltransferase</fullName>
        <ecNumber evidence="3">2.3.1.15</ecNumber>
    </recommendedName>
</protein>
<proteinExistence type="predicted"/>
<dbReference type="GO" id="GO:0008654">
    <property type="term" value="P:phospholipid biosynthetic process"/>
    <property type="evidence" value="ECO:0007669"/>
    <property type="project" value="TreeGrafter"/>
</dbReference>
<evidence type="ECO:0000256" key="1">
    <source>
        <dbReference type="ARBA" id="ARBA00004184"/>
    </source>
</evidence>
<evidence type="ECO:0000256" key="4">
    <source>
        <dbReference type="ARBA" id="ARBA00013432"/>
    </source>
</evidence>
<dbReference type="GO" id="GO:0019432">
    <property type="term" value="P:triglyceride biosynthetic process"/>
    <property type="evidence" value="ECO:0007669"/>
    <property type="project" value="TreeGrafter"/>
</dbReference>
<evidence type="ECO:0000259" key="6">
    <source>
        <dbReference type="SMART" id="SM00563"/>
    </source>
</evidence>
<dbReference type="EMBL" id="CP120682">
    <property type="protein sequence ID" value="WKN38492.1"/>
    <property type="molecule type" value="Genomic_DNA"/>
</dbReference>
<evidence type="ECO:0000313" key="7">
    <source>
        <dbReference type="EMBL" id="WKN38492.1"/>
    </source>
</evidence>